<gene>
    <name evidence="9 11" type="primary">lnt</name>
    <name evidence="11" type="ordered locus">NRI_0470</name>
</gene>
<proteinExistence type="inferred from homology"/>
<feature type="transmembrane region" description="Helical" evidence="9">
    <location>
        <begin position="6"/>
        <end position="37"/>
    </location>
</feature>
<keyword evidence="7 9" id="KW-0472">Membrane</keyword>
<evidence type="ECO:0000256" key="8">
    <source>
        <dbReference type="ARBA" id="ARBA00023315"/>
    </source>
</evidence>
<dbReference type="EC" id="2.3.1.269" evidence="9"/>
<feature type="transmembrane region" description="Helical" evidence="9">
    <location>
        <begin position="149"/>
        <end position="172"/>
    </location>
</feature>
<keyword evidence="3 9" id="KW-1003">Cell membrane</keyword>
<comment type="pathway">
    <text evidence="9">Protein modification; lipoprotein biosynthesis (N-acyl transfer).</text>
</comment>
<organism evidence="11 12">
    <name type="scientific">Neorickettsia risticii (strain Illinois)</name>
    <dbReference type="NCBI Taxonomy" id="434131"/>
    <lineage>
        <taxon>Bacteria</taxon>
        <taxon>Pseudomonadati</taxon>
        <taxon>Pseudomonadota</taxon>
        <taxon>Alphaproteobacteria</taxon>
        <taxon>Rickettsiales</taxon>
        <taxon>Anaplasmataceae</taxon>
        <taxon>Neorickettsia</taxon>
    </lineage>
</organism>
<evidence type="ECO:0000259" key="10">
    <source>
        <dbReference type="PROSITE" id="PS50263"/>
    </source>
</evidence>
<keyword evidence="4 9" id="KW-0808">Transferase</keyword>
<dbReference type="InterPro" id="IPR045378">
    <property type="entry name" value="LNT_N"/>
</dbReference>
<sequence>MKVSEKYLSILLGVCMTLGFAPFHLTLILIFALALVYKQLRLSSSMRETFLFSVHFGSAFFLTSLYWIAFALATDIQNLWWLIIPVPIVLSIFLSLYFTCAFILFKAIAMQNPLSFSIIITGSEYLREVCFGGFPWNLIGYSWNHLEILQLTSLFGIFGLTAFTTFISGSIGELLFKDSKKARIYCVCSVILFISVFCFGLRRLSLYPTQYSSKVVRIVQANISHQQVWTAEFQKMVLKKYIQLSTSRPSAKITYFVWPESSLPFLFSRPETDITLYVSQALGKPLIAAGTRRDKNALFNSIFVLRNGVIAEYYDKVKLIPFGEYVPLENIIPIKKIVNGMSSFTRGNDNTKVLDSIKASPILCYESIFSTFVGRKKSAEWIVNLTNDSWLGNSTARYQHLQMARIRAIEYGLPVVRSTTTGISAVIDPYGRILEKIDYSSEGVLDIAIPEKHKKKTLYSSLIHNINRLCPW</sequence>
<dbReference type="AlphaFoldDB" id="C6V4Y5"/>
<evidence type="ECO:0000256" key="2">
    <source>
        <dbReference type="ARBA" id="ARBA00010065"/>
    </source>
</evidence>
<keyword evidence="8 9" id="KW-0012">Acyltransferase</keyword>
<dbReference type="GO" id="GO:0042158">
    <property type="term" value="P:lipoprotein biosynthetic process"/>
    <property type="evidence" value="ECO:0007669"/>
    <property type="project" value="UniProtKB-UniRule"/>
</dbReference>
<evidence type="ECO:0000256" key="4">
    <source>
        <dbReference type="ARBA" id="ARBA00022679"/>
    </source>
</evidence>
<dbReference type="RefSeq" id="WP_015816338.1">
    <property type="nucleotide sequence ID" value="NC_013009.1"/>
</dbReference>
<dbReference type="CDD" id="cd07571">
    <property type="entry name" value="ALP_N-acyl_transferase"/>
    <property type="match status" value="1"/>
</dbReference>
<dbReference type="InterPro" id="IPR036526">
    <property type="entry name" value="C-N_Hydrolase_sf"/>
</dbReference>
<dbReference type="GO" id="GO:0016410">
    <property type="term" value="F:N-acyltransferase activity"/>
    <property type="evidence" value="ECO:0007669"/>
    <property type="project" value="UniProtKB-UniRule"/>
</dbReference>
<protein>
    <recommendedName>
        <fullName evidence="9">Apolipoprotein N-acyltransferase</fullName>
        <shortName evidence="9">ALP N-acyltransferase</shortName>
        <ecNumber evidence="9">2.3.1.269</ecNumber>
    </recommendedName>
</protein>
<dbReference type="NCBIfam" id="TIGR00546">
    <property type="entry name" value="lnt"/>
    <property type="match status" value="1"/>
</dbReference>
<dbReference type="EMBL" id="CP001431">
    <property type="protein sequence ID" value="ACT69451.1"/>
    <property type="molecule type" value="Genomic_DNA"/>
</dbReference>
<dbReference type="PANTHER" id="PTHR38686">
    <property type="entry name" value="APOLIPOPROTEIN N-ACYLTRANSFERASE"/>
    <property type="match status" value="1"/>
</dbReference>
<feature type="transmembrane region" description="Helical" evidence="9">
    <location>
        <begin position="125"/>
        <end position="143"/>
    </location>
</feature>
<evidence type="ECO:0000256" key="7">
    <source>
        <dbReference type="ARBA" id="ARBA00023136"/>
    </source>
</evidence>
<keyword evidence="9" id="KW-0997">Cell inner membrane</keyword>
<keyword evidence="5 9" id="KW-0812">Transmembrane</keyword>
<dbReference type="KEGG" id="nri:NRI_0470"/>
<dbReference type="HOGENOM" id="CLU_019563_3_1_5"/>
<evidence type="ECO:0000256" key="6">
    <source>
        <dbReference type="ARBA" id="ARBA00022989"/>
    </source>
</evidence>
<feature type="transmembrane region" description="Helical" evidence="9">
    <location>
        <begin position="49"/>
        <end position="73"/>
    </location>
</feature>
<feature type="transmembrane region" description="Helical" evidence="9">
    <location>
        <begin position="184"/>
        <end position="204"/>
    </location>
</feature>
<dbReference type="SUPFAM" id="SSF56317">
    <property type="entry name" value="Carbon-nitrogen hydrolase"/>
    <property type="match status" value="1"/>
</dbReference>
<feature type="domain" description="CN hydrolase" evidence="10">
    <location>
        <begin position="219"/>
        <end position="451"/>
    </location>
</feature>
<dbReference type="UniPathway" id="UPA00666"/>
<dbReference type="STRING" id="434131.NRI_0470"/>
<comment type="function">
    <text evidence="9">Catalyzes the phospholipid dependent N-acylation of the N-terminal cysteine of apolipoprotein, the last step in lipoprotein maturation.</text>
</comment>
<reference evidence="11 12" key="1">
    <citation type="journal article" date="2009" name="Nucleic Acids Res.">
        <title>Analysis of complete genome sequence of Neorickettsia risticii: causative agent of Potomac horse fever.</title>
        <authorList>
            <person name="Lin M."/>
            <person name="Zhang C."/>
            <person name="Gibson K."/>
            <person name="Rikihisa Y."/>
        </authorList>
    </citation>
    <scope>NUCLEOTIDE SEQUENCE [LARGE SCALE GENOMIC DNA]</scope>
    <source>
        <strain evidence="11 12">Illinois</strain>
    </source>
</reference>
<dbReference type="HAMAP" id="MF_01148">
    <property type="entry name" value="Lnt"/>
    <property type="match status" value="1"/>
</dbReference>
<dbReference type="Pfam" id="PF00795">
    <property type="entry name" value="CN_hydrolase"/>
    <property type="match status" value="1"/>
</dbReference>
<dbReference type="Proteomes" id="UP000001627">
    <property type="component" value="Chromosome"/>
</dbReference>
<dbReference type="PANTHER" id="PTHR38686:SF1">
    <property type="entry name" value="APOLIPOPROTEIN N-ACYLTRANSFERASE"/>
    <property type="match status" value="1"/>
</dbReference>
<keyword evidence="12" id="KW-1185">Reference proteome</keyword>
<dbReference type="InterPro" id="IPR003010">
    <property type="entry name" value="C-N_Hydrolase"/>
</dbReference>
<keyword evidence="6 9" id="KW-1133">Transmembrane helix</keyword>
<evidence type="ECO:0000256" key="5">
    <source>
        <dbReference type="ARBA" id="ARBA00022692"/>
    </source>
</evidence>
<evidence type="ECO:0000256" key="1">
    <source>
        <dbReference type="ARBA" id="ARBA00004651"/>
    </source>
</evidence>
<dbReference type="GO" id="GO:0005886">
    <property type="term" value="C:plasma membrane"/>
    <property type="evidence" value="ECO:0007669"/>
    <property type="project" value="UniProtKB-SubCell"/>
</dbReference>
<dbReference type="eggNOG" id="COG0815">
    <property type="taxonomic scope" value="Bacteria"/>
</dbReference>
<dbReference type="PROSITE" id="PS50263">
    <property type="entry name" value="CN_HYDROLASE"/>
    <property type="match status" value="1"/>
</dbReference>
<evidence type="ECO:0000313" key="12">
    <source>
        <dbReference type="Proteomes" id="UP000001627"/>
    </source>
</evidence>
<evidence type="ECO:0000256" key="3">
    <source>
        <dbReference type="ARBA" id="ARBA00022475"/>
    </source>
</evidence>
<name>C6V4Y5_NEORI</name>
<evidence type="ECO:0000313" key="11">
    <source>
        <dbReference type="EMBL" id="ACT69451.1"/>
    </source>
</evidence>
<dbReference type="OrthoDB" id="9804277at2"/>
<comment type="similarity">
    <text evidence="2 9">Belongs to the CN hydrolase family. Apolipoprotein N-acyltransferase subfamily.</text>
</comment>
<dbReference type="InterPro" id="IPR004563">
    <property type="entry name" value="Apolipo_AcylTrfase"/>
</dbReference>
<feature type="transmembrane region" description="Helical" evidence="9">
    <location>
        <begin position="79"/>
        <end position="105"/>
    </location>
</feature>
<comment type="catalytic activity">
    <reaction evidence="9">
        <text>N-terminal S-1,2-diacyl-sn-glyceryl-L-cysteinyl-[lipoprotein] + a glycerophospholipid = N-acyl-S-1,2-diacyl-sn-glyceryl-L-cysteinyl-[lipoprotein] + a 2-acyl-sn-glycero-3-phospholipid + H(+)</text>
        <dbReference type="Rhea" id="RHEA:48228"/>
        <dbReference type="Rhea" id="RHEA-COMP:14681"/>
        <dbReference type="Rhea" id="RHEA-COMP:14684"/>
        <dbReference type="ChEBI" id="CHEBI:15378"/>
        <dbReference type="ChEBI" id="CHEBI:136912"/>
        <dbReference type="ChEBI" id="CHEBI:140656"/>
        <dbReference type="ChEBI" id="CHEBI:140657"/>
        <dbReference type="ChEBI" id="CHEBI:140660"/>
        <dbReference type="EC" id="2.3.1.269"/>
    </reaction>
</comment>
<dbReference type="Pfam" id="PF20154">
    <property type="entry name" value="LNT_N"/>
    <property type="match status" value="1"/>
</dbReference>
<comment type="subcellular location">
    <subcellularLocation>
        <location evidence="9">Cell inner membrane</location>
        <topology evidence="9">Multi-pass membrane protein</topology>
    </subcellularLocation>
    <subcellularLocation>
        <location evidence="1">Cell membrane</location>
        <topology evidence="1">Multi-pass membrane protein</topology>
    </subcellularLocation>
</comment>
<evidence type="ECO:0000256" key="9">
    <source>
        <dbReference type="HAMAP-Rule" id="MF_01148"/>
    </source>
</evidence>
<accession>C6V4Y5</accession>
<dbReference type="Gene3D" id="3.60.110.10">
    <property type="entry name" value="Carbon-nitrogen hydrolase"/>
    <property type="match status" value="1"/>
</dbReference>